<comment type="subcellular location">
    <subcellularLocation>
        <location evidence="2">Chromosome</location>
    </subcellularLocation>
    <subcellularLocation>
        <location evidence="1 14">Nucleus</location>
    </subcellularLocation>
</comment>
<dbReference type="InterPro" id="IPR016197">
    <property type="entry name" value="Chromo-like_dom_sf"/>
</dbReference>
<evidence type="ECO:0000256" key="5">
    <source>
        <dbReference type="ARBA" id="ARBA00022454"/>
    </source>
</evidence>
<keyword evidence="5" id="KW-0158">Chromosome</keyword>
<evidence type="ECO:0000256" key="7">
    <source>
        <dbReference type="ARBA" id="ARBA00022723"/>
    </source>
</evidence>
<keyword evidence="6" id="KW-0808">Transferase</keyword>
<dbReference type="VEuPathDB" id="TrichDB:TVAG_028440"/>
<dbReference type="InterPro" id="IPR050603">
    <property type="entry name" value="MYST_HAT"/>
</dbReference>
<dbReference type="EC" id="2.3.1.48" evidence="4 14"/>
<comment type="similarity">
    <text evidence="3 14">Belongs to the MYST (SAS/MOZ) family.</text>
</comment>
<dbReference type="OrthoDB" id="787137at2759"/>
<dbReference type="InterPro" id="IPR002717">
    <property type="entry name" value="HAT_MYST-type"/>
</dbReference>
<dbReference type="InterPro" id="IPR036388">
    <property type="entry name" value="WH-like_DNA-bd_sf"/>
</dbReference>
<evidence type="ECO:0000256" key="12">
    <source>
        <dbReference type="ARBA" id="ARBA00023242"/>
    </source>
</evidence>
<dbReference type="InParanoid" id="A2E091"/>
<dbReference type="Proteomes" id="UP000001542">
    <property type="component" value="Unassembled WGS sequence"/>
</dbReference>
<evidence type="ECO:0000256" key="10">
    <source>
        <dbReference type="ARBA" id="ARBA00022853"/>
    </source>
</evidence>
<keyword evidence="10" id="KW-0156">Chromatin regulator</keyword>
<dbReference type="Pfam" id="PF01853">
    <property type="entry name" value="MOZ_SAS"/>
    <property type="match status" value="1"/>
</dbReference>
<dbReference type="InterPro" id="IPR016181">
    <property type="entry name" value="Acyl_CoA_acyltransferase"/>
</dbReference>
<dbReference type="GO" id="GO:0000785">
    <property type="term" value="C:chromatin"/>
    <property type="evidence" value="ECO:0000318"/>
    <property type="project" value="GO_Central"/>
</dbReference>
<dbReference type="FunFam" id="3.30.60.60:FF:000009">
    <property type="entry name" value="Histone acetyltransferase"/>
    <property type="match status" value="1"/>
</dbReference>
<dbReference type="VEuPathDB" id="TrichDB:TVAGG3_0557010"/>
<dbReference type="RefSeq" id="XP_001326114.1">
    <property type="nucleotide sequence ID" value="XM_001326079.1"/>
</dbReference>
<evidence type="ECO:0000256" key="4">
    <source>
        <dbReference type="ARBA" id="ARBA00013184"/>
    </source>
</evidence>
<dbReference type="FunFam" id="1.10.10.10:FF:000476">
    <property type="entry name" value="Histone acetyltransferase"/>
    <property type="match status" value="1"/>
</dbReference>
<keyword evidence="8" id="KW-0863">Zinc-finger</keyword>
<dbReference type="PROSITE" id="PS51726">
    <property type="entry name" value="MYST_HAT"/>
    <property type="match status" value="1"/>
</dbReference>
<dbReference type="AlphaFoldDB" id="A2E091"/>
<evidence type="ECO:0000313" key="16">
    <source>
        <dbReference type="EMBL" id="EAY13891.1"/>
    </source>
</evidence>
<keyword evidence="11" id="KW-0007">Acetylation</keyword>
<evidence type="ECO:0000256" key="2">
    <source>
        <dbReference type="ARBA" id="ARBA00004286"/>
    </source>
</evidence>
<dbReference type="Pfam" id="PF17772">
    <property type="entry name" value="zf-MYST"/>
    <property type="match status" value="1"/>
</dbReference>
<evidence type="ECO:0000256" key="6">
    <source>
        <dbReference type="ARBA" id="ARBA00022679"/>
    </source>
</evidence>
<evidence type="ECO:0000256" key="8">
    <source>
        <dbReference type="ARBA" id="ARBA00022771"/>
    </source>
</evidence>
<dbReference type="PANTHER" id="PTHR10615:SF161">
    <property type="entry name" value="HISTONE ACETYLTRANSFERASE KAT7"/>
    <property type="match status" value="1"/>
</dbReference>
<dbReference type="InterPro" id="IPR040706">
    <property type="entry name" value="Zf-MYST"/>
</dbReference>
<dbReference type="GO" id="GO:0008270">
    <property type="term" value="F:zinc ion binding"/>
    <property type="evidence" value="ECO:0007669"/>
    <property type="project" value="UniProtKB-KW"/>
</dbReference>
<evidence type="ECO:0000256" key="1">
    <source>
        <dbReference type="ARBA" id="ARBA00004123"/>
    </source>
</evidence>
<dbReference type="EMBL" id="DS113278">
    <property type="protein sequence ID" value="EAY13891.1"/>
    <property type="molecule type" value="Genomic_DNA"/>
</dbReference>
<keyword evidence="9" id="KW-0862">Zinc</keyword>
<evidence type="ECO:0000256" key="13">
    <source>
        <dbReference type="PIRSR" id="PIRSR602717-51"/>
    </source>
</evidence>
<dbReference type="Gene3D" id="3.40.630.30">
    <property type="match status" value="1"/>
</dbReference>
<dbReference type="GO" id="GO:0003712">
    <property type="term" value="F:transcription coregulator activity"/>
    <property type="evidence" value="ECO:0000318"/>
    <property type="project" value="GO_Central"/>
</dbReference>
<comment type="catalytic activity">
    <reaction evidence="14">
        <text>L-lysyl-[protein] + acetyl-CoA = N(6)-acetyl-L-lysyl-[protein] + CoA + H(+)</text>
        <dbReference type="Rhea" id="RHEA:45948"/>
        <dbReference type="Rhea" id="RHEA-COMP:9752"/>
        <dbReference type="Rhea" id="RHEA-COMP:10731"/>
        <dbReference type="ChEBI" id="CHEBI:15378"/>
        <dbReference type="ChEBI" id="CHEBI:29969"/>
        <dbReference type="ChEBI" id="CHEBI:57287"/>
        <dbReference type="ChEBI" id="CHEBI:57288"/>
        <dbReference type="ChEBI" id="CHEBI:61930"/>
        <dbReference type="EC" id="2.3.1.48"/>
    </reaction>
</comment>
<organism evidence="16 17">
    <name type="scientific">Trichomonas vaginalis (strain ATCC PRA-98 / G3)</name>
    <dbReference type="NCBI Taxonomy" id="412133"/>
    <lineage>
        <taxon>Eukaryota</taxon>
        <taxon>Metamonada</taxon>
        <taxon>Parabasalia</taxon>
        <taxon>Trichomonadida</taxon>
        <taxon>Trichomonadidae</taxon>
        <taxon>Trichomonas</taxon>
    </lineage>
</organism>
<dbReference type="FunCoup" id="A2E091">
    <property type="interactions" value="782"/>
</dbReference>
<dbReference type="eggNOG" id="KOG2747">
    <property type="taxonomic scope" value="Eukaryota"/>
</dbReference>
<dbReference type="STRING" id="5722.A2E091"/>
<dbReference type="CDD" id="cd04301">
    <property type="entry name" value="NAT_SF"/>
    <property type="match status" value="1"/>
</dbReference>
<evidence type="ECO:0000256" key="3">
    <source>
        <dbReference type="ARBA" id="ARBA00010107"/>
    </source>
</evidence>
<sequence>METFQINDVVMAPMKGSSFPVQGDVLALDPSKNLAYVRFRNQDKRLDDWIPYKQLQFISHGAAKTEKKRKRNEDGEENFEEESPIRNLDSIQYGKYNINCWYYSPYLSLFTENRHMYVCDTCCLYFKSKEEFMKHGHKKECQRPPGREIYRCGNISMFEVSGAKHKVFCQCLSLLSKLFLDDVAVFYNVCQFNFFVLCECDEFGAHVVSFFSRDYQWRDNNILACILVLPPWQKHGYGRLMISIAYEIARRNRIVGGPEKPLSDLGKLAFKAYWRDTIIKTMFEYKDKIRNVDDFQAITSIAKVDLLKTMKDMNLLYHTNEGWTTTLNIEEMKHWIENGPKPIPSKFEFQSKMLTWIRGID</sequence>
<dbReference type="SUPFAM" id="SSF55729">
    <property type="entry name" value="Acyl-CoA N-acyltransferases (Nat)"/>
    <property type="match status" value="1"/>
</dbReference>
<keyword evidence="7" id="KW-0479">Metal-binding</keyword>
<evidence type="ECO:0000259" key="15">
    <source>
        <dbReference type="PROSITE" id="PS51726"/>
    </source>
</evidence>
<dbReference type="GO" id="GO:0005634">
    <property type="term" value="C:nucleus"/>
    <property type="evidence" value="ECO:0000318"/>
    <property type="project" value="GO_Central"/>
</dbReference>
<name>A2E091_TRIV3</name>
<dbReference type="Gene3D" id="3.30.60.60">
    <property type="entry name" value="N-acetyl transferase-like"/>
    <property type="match status" value="1"/>
</dbReference>
<evidence type="ECO:0000256" key="11">
    <source>
        <dbReference type="ARBA" id="ARBA00022990"/>
    </source>
</evidence>
<keyword evidence="12 14" id="KW-0539">Nucleus</keyword>
<proteinExistence type="inferred from homology"/>
<evidence type="ECO:0000256" key="9">
    <source>
        <dbReference type="ARBA" id="ARBA00022833"/>
    </source>
</evidence>
<dbReference type="PANTHER" id="PTHR10615">
    <property type="entry name" value="HISTONE ACETYLTRANSFERASE"/>
    <property type="match status" value="1"/>
</dbReference>
<dbReference type="GO" id="GO:0006357">
    <property type="term" value="P:regulation of transcription by RNA polymerase II"/>
    <property type="evidence" value="ECO:0000318"/>
    <property type="project" value="GO_Central"/>
</dbReference>
<dbReference type="KEGG" id="tva:4771870"/>
<gene>
    <name evidence="16" type="ORF">TVAG_028440</name>
</gene>
<feature type="active site" description="Proton donor/acceptor" evidence="13">
    <location>
        <position position="259"/>
    </location>
</feature>
<dbReference type="SMR" id="A2E091"/>
<dbReference type="Gene3D" id="1.10.10.10">
    <property type="entry name" value="Winged helix-like DNA-binding domain superfamily/Winged helix DNA-binding domain"/>
    <property type="match status" value="1"/>
</dbReference>
<reference evidence="16" key="1">
    <citation type="submission" date="2006-10" db="EMBL/GenBank/DDBJ databases">
        <authorList>
            <person name="Amadeo P."/>
            <person name="Zhao Q."/>
            <person name="Wortman J."/>
            <person name="Fraser-Liggett C."/>
            <person name="Carlton J."/>
        </authorList>
    </citation>
    <scope>NUCLEOTIDE SEQUENCE</scope>
    <source>
        <strain evidence="16">G3</strain>
    </source>
</reference>
<feature type="domain" description="MYST-type HAT" evidence="15">
    <location>
        <begin position="83"/>
        <end position="337"/>
    </location>
</feature>
<protein>
    <recommendedName>
        <fullName evidence="4 14">Histone acetyltransferase</fullName>
        <ecNumber evidence="4 14">2.3.1.48</ecNumber>
    </recommendedName>
</protein>
<dbReference type="GO" id="GO:0003682">
    <property type="term" value="F:chromatin binding"/>
    <property type="evidence" value="ECO:0000318"/>
    <property type="project" value="GO_Central"/>
</dbReference>
<evidence type="ECO:0000256" key="14">
    <source>
        <dbReference type="RuleBase" id="RU361211"/>
    </source>
</evidence>
<dbReference type="SUPFAM" id="SSF54160">
    <property type="entry name" value="Chromo domain-like"/>
    <property type="match status" value="1"/>
</dbReference>
<reference evidence="16" key="2">
    <citation type="journal article" date="2007" name="Science">
        <title>Draft genome sequence of the sexually transmitted pathogen Trichomonas vaginalis.</title>
        <authorList>
            <person name="Carlton J.M."/>
            <person name="Hirt R.P."/>
            <person name="Silva J.C."/>
            <person name="Delcher A.L."/>
            <person name="Schatz M."/>
            <person name="Zhao Q."/>
            <person name="Wortman J.R."/>
            <person name="Bidwell S.L."/>
            <person name="Alsmark U.C.M."/>
            <person name="Besteiro S."/>
            <person name="Sicheritz-Ponten T."/>
            <person name="Noel C.J."/>
            <person name="Dacks J.B."/>
            <person name="Foster P.G."/>
            <person name="Simillion C."/>
            <person name="Van de Peer Y."/>
            <person name="Miranda-Saavedra D."/>
            <person name="Barton G.J."/>
            <person name="Westrop G.D."/>
            <person name="Mueller S."/>
            <person name="Dessi D."/>
            <person name="Fiori P.L."/>
            <person name="Ren Q."/>
            <person name="Paulsen I."/>
            <person name="Zhang H."/>
            <person name="Bastida-Corcuera F.D."/>
            <person name="Simoes-Barbosa A."/>
            <person name="Brown M.T."/>
            <person name="Hayes R.D."/>
            <person name="Mukherjee M."/>
            <person name="Okumura C.Y."/>
            <person name="Schneider R."/>
            <person name="Smith A.J."/>
            <person name="Vanacova S."/>
            <person name="Villalvazo M."/>
            <person name="Haas B.J."/>
            <person name="Pertea M."/>
            <person name="Feldblyum T.V."/>
            <person name="Utterback T.R."/>
            <person name="Shu C.L."/>
            <person name="Osoegawa K."/>
            <person name="de Jong P.J."/>
            <person name="Hrdy I."/>
            <person name="Horvathova L."/>
            <person name="Zubacova Z."/>
            <person name="Dolezal P."/>
            <person name="Malik S.B."/>
            <person name="Logsdon J.M. Jr."/>
            <person name="Henze K."/>
            <person name="Gupta A."/>
            <person name="Wang C.C."/>
            <person name="Dunne R.L."/>
            <person name="Upcroft J.A."/>
            <person name="Upcroft P."/>
            <person name="White O."/>
            <person name="Salzberg S.L."/>
            <person name="Tang P."/>
            <person name="Chiu C.-H."/>
            <person name="Lee Y.-S."/>
            <person name="Embley T.M."/>
            <person name="Coombs G.H."/>
            <person name="Mottram J.C."/>
            <person name="Tachezy J."/>
            <person name="Fraser-Liggett C.M."/>
            <person name="Johnson P.J."/>
        </authorList>
    </citation>
    <scope>NUCLEOTIDE SEQUENCE [LARGE SCALE GENOMIC DNA]</scope>
    <source>
        <strain evidence="16">G3</strain>
    </source>
</reference>
<evidence type="ECO:0000313" key="17">
    <source>
        <dbReference type="Proteomes" id="UP000001542"/>
    </source>
</evidence>
<accession>A2E091</accession>
<dbReference type="GO" id="GO:0004402">
    <property type="term" value="F:histone acetyltransferase activity"/>
    <property type="evidence" value="ECO:0000318"/>
    <property type="project" value="GO_Central"/>
</dbReference>
<keyword evidence="17" id="KW-1185">Reference proteome</keyword>